<dbReference type="EC" id="4.2.1.20" evidence="11"/>
<evidence type="ECO:0000256" key="6">
    <source>
        <dbReference type="ARBA" id="ARBA00022822"/>
    </source>
</evidence>
<evidence type="ECO:0000313" key="16">
    <source>
        <dbReference type="Proteomes" id="UP000238534"/>
    </source>
</evidence>
<evidence type="ECO:0000256" key="10">
    <source>
        <dbReference type="ARBA" id="ARBA00049047"/>
    </source>
</evidence>
<name>A0A2S9CPX2_CHRCI</name>
<dbReference type="InterPro" id="IPR006653">
    <property type="entry name" value="Trp_synth_b_CS"/>
</dbReference>
<dbReference type="InterPro" id="IPR001926">
    <property type="entry name" value="TrpB-like_PALP"/>
</dbReference>
<evidence type="ECO:0000256" key="4">
    <source>
        <dbReference type="ARBA" id="ARBA00011270"/>
    </source>
</evidence>
<reference evidence="15 16" key="1">
    <citation type="submission" date="2017-09" db="EMBL/GenBank/DDBJ databases">
        <title>Genomic, metabolic, and phenotypic characteristics of bacterial isolates from the natural microbiome of the model nematode Caenorhabditis elegans.</title>
        <authorList>
            <person name="Zimmermann J."/>
            <person name="Obeng N."/>
            <person name="Yang W."/>
            <person name="Obeng O."/>
            <person name="Kissoyan K."/>
            <person name="Pees B."/>
            <person name="Dirksen P."/>
            <person name="Hoppner M."/>
            <person name="Franke A."/>
            <person name="Rosenstiel P."/>
            <person name="Leippe M."/>
            <person name="Dierking K."/>
            <person name="Kaleta C."/>
            <person name="Schulenburg H."/>
        </authorList>
    </citation>
    <scope>NUCLEOTIDE SEQUENCE [LARGE SCALE GENOMIC DNA]</scope>
    <source>
        <strain evidence="13 16">MYb25</strain>
        <strain evidence="14 15">MYb44</strain>
    </source>
</reference>
<dbReference type="Gene3D" id="3.40.50.1100">
    <property type="match status" value="2"/>
</dbReference>
<evidence type="ECO:0000313" key="14">
    <source>
        <dbReference type="EMBL" id="PRB88923.1"/>
    </source>
</evidence>
<dbReference type="HAMAP" id="MF_00133">
    <property type="entry name" value="Trp_synth_beta"/>
    <property type="match status" value="1"/>
</dbReference>
<dbReference type="AlphaFoldDB" id="A0A2S9CPX2"/>
<keyword evidence="5 11" id="KW-0028">Amino-acid biosynthesis</keyword>
<dbReference type="FunFam" id="3.40.50.1100:FF:000004">
    <property type="entry name" value="Tryptophan synthase beta chain"/>
    <property type="match status" value="1"/>
</dbReference>
<evidence type="ECO:0000256" key="3">
    <source>
        <dbReference type="ARBA" id="ARBA00009982"/>
    </source>
</evidence>
<dbReference type="EMBL" id="PCPH01000004">
    <property type="protein sequence ID" value="PRB88923.1"/>
    <property type="molecule type" value="Genomic_DNA"/>
</dbReference>
<dbReference type="Proteomes" id="UP000238534">
    <property type="component" value="Unassembled WGS sequence"/>
</dbReference>
<comment type="subunit">
    <text evidence="4 11">Tetramer of two alpha and two beta chains.</text>
</comment>
<evidence type="ECO:0000256" key="1">
    <source>
        <dbReference type="ARBA" id="ARBA00001933"/>
    </source>
</evidence>
<dbReference type="EMBL" id="PCPP01000003">
    <property type="protein sequence ID" value="PRB82548.1"/>
    <property type="molecule type" value="Genomic_DNA"/>
</dbReference>
<dbReference type="UniPathway" id="UPA00035">
    <property type="reaction ID" value="UER00044"/>
</dbReference>
<keyword evidence="7 11" id="KW-0663">Pyridoxal phosphate</keyword>
<comment type="catalytic activity">
    <reaction evidence="10 11">
        <text>(1S,2R)-1-C-(indol-3-yl)glycerol 3-phosphate + L-serine = D-glyceraldehyde 3-phosphate + L-tryptophan + H2O</text>
        <dbReference type="Rhea" id="RHEA:10532"/>
        <dbReference type="ChEBI" id="CHEBI:15377"/>
        <dbReference type="ChEBI" id="CHEBI:33384"/>
        <dbReference type="ChEBI" id="CHEBI:57912"/>
        <dbReference type="ChEBI" id="CHEBI:58866"/>
        <dbReference type="ChEBI" id="CHEBI:59776"/>
        <dbReference type="EC" id="4.2.1.20"/>
    </reaction>
</comment>
<evidence type="ECO:0000256" key="11">
    <source>
        <dbReference type="HAMAP-Rule" id="MF_00133"/>
    </source>
</evidence>
<comment type="function">
    <text evidence="11">The beta subunit is responsible for the synthesis of L-tryptophan from indole and L-serine.</text>
</comment>
<dbReference type="Pfam" id="PF00291">
    <property type="entry name" value="PALP"/>
    <property type="match status" value="1"/>
</dbReference>
<dbReference type="OrthoDB" id="9766131at2"/>
<dbReference type="NCBIfam" id="TIGR00263">
    <property type="entry name" value="trpB"/>
    <property type="match status" value="1"/>
</dbReference>
<dbReference type="GO" id="GO:0005737">
    <property type="term" value="C:cytoplasm"/>
    <property type="evidence" value="ECO:0007669"/>
    <property type="project" value="TreeGrafter"/>
</dbReference>
<dbReference type="InterPro" id="IPR036052">
    <property type="entry name" value="TrpB-like_PALP_sf"/>
</dbReference>
<dbReference type="SUPFAM" id="SSF53686">
    <property type="entry name" value="Tryptophan synthase beta subunit-like PLP-dependent enzymes"/>
    <property type="match status" value="1"/>
</dbReference>
<dbReference type="PANTHER" id="PTHR48077">
    <property type="entry name" value="TRYPTOPHAN SYNTHASE-RELATED"/>
    <property type="match status" value="1"/>
</dbReference>
<evidence type="ECO:0000313" key="15">
    <source>
        <dbReference type="Proteomes" id="UP000238325"/>
    </source>
</evidence>
<dbReference type="FunFam" id="3.40.50.1100:FF:000001">
    <property type="entry name" value="Tryptophan synthase beta chain"/>
    <property type="match status" value="1"/>
</dbReference>
<protein>
    <recommendedName>
        <fullName evidence="11">Tryptophan synthase beta chain</fullName>
        <ecNumber evidence="11">4.2.1.20</ecNumber>
    </recommendedName>
</protein>
<proteinExistence type="inferred from homology"/>
<organism evidence="13 16">
    <name type="scientific">Chryseobacterium culicis</name>
    <dbReference type="NCBI Taxonomy" id="680127"/>
    <lineage>
        <taxon>Bacteria</taxon>
        <taxon>Pseudomonadati</taxon>
        <taxon>Bacteroidota</taxon>
        <taxon>Flavobacteriia</taxon>
        <taxon>Flavobacteriales</taxon>
        <taxon>Weeksellaceae</taxon>
        <taxon>Chryseobacterium group</taxon>
        <taxon>Chryseobacterium</taxon>
    </lineage>
</organism>
<dbReference type="CDD" id="cd06446">
    <property type="entry name" value="Trp-synth_B"/>
    <property type="match status" value="1"/>
</dbReference>
<feature type="modified residue" description="N6-(pyridoxal phosphate)lysine" evidence="11">
    <location>
        <position position="90"/>
    </location>
</feature>
<keyword evidence="6 11" id="KW-0822">Tryptophan biosynthesis</keyword>
<comment type="caution">
    <text evidence="13">The sequence shown here is derived from an EMBL/GenBank/DDBJ whole genome shotgun (WGS) entry which is preliminary data.</text>
</comment>
<dbReference type="PROSITE" id="PS00168">
    <property type="entry name" value="TRP_SYNTHASE_BETA"/>
    <property type="match status" value="1"/>
</dbReference>
<evidence type="ECO:0000259" key="12">
    <source>
        <dbReference type="Pfam" id="PF00291"/>
    </source>
</evidence>
<dbReference type="RefSeq" id="WP_105683657.1">
    <property type="nucleotide sequence ID" value="NZ_JBBGZD010000003.1"/>
</dbReference>
<accession>A0A2S9CPX2</accession>
<evidence type="ECO:0000256" key="5">
    <source>
        <dbReference type="ARBA" id="ARBA00022605"/>
    </source>
</evidence>
<comment type="pathway">
    <text evidence="2 11">Amino-acid biosynthesis; L-tryptophan biosynthesis; L-tryptophan from chorismate: step 5/5.</text>
</comment>
<comment type="similarity">
    <text evidence="3 11">Belongs to the TrpB family.</text>
</comment>
<dbReference type="GO" id="GO:0004834">
    <property type="term" value="F:tryptophan synthase activity"/>
    <property type="evidence" value="ECO:0007669"/>
    <property type="project" value="UniProtKB-UniRule"/>
</dbReference>
<keyword evidence="15" id="KW-1185">Reference proteome</keyword>
<evidence type="ECO:0000256" key="2">
    <source>
        <dbReference type="ARBA" id="ARBA00004733"/>
    </source>
</evidence>
<evidence type="ECO:0000256" key="7">
    <source>
        <dbReference type="ARBA" id="ARBA00022898"/>
    </source>
</evidence>
<keyword evidence="9 11" id="KW-0456">Lyase</keyword>
<dbReference type="InterPro" id="IPR023026">
    <property type="entry name" value="Trp_synth_beta/beta-like"/>
</dbReference>
<dbReference type="InterPro" id="IPR006654">
    <property type="entry name" value="Trp_synth_beta"/>
</dbReference>
<evidence type="ECO:0000313" key="13">
    <source>
        <dbReference type="EMBL" id="PRB82548.1"/>
    </source>
</evidence>
<gene>
    <name evidence="11 13" type="primary">trpB</name>
    <name evidence="13" type="ORF">CQ022_17840</name>
    <name evidence="14" type="ORF">CQ033_16735</name>
</gene>
<dbReference type="PIRSF" id="PIRSF001413">
    <property type="entry name" value="Trp_syn_beta"/>
    <property type="match status" value="1"/>
</dbReference>
<evidence type="ECO:0000256" key="8">
    <source>
        <dbReference type="ARBA" id="ARBA00023141"/>
    </source>
</evidence>
<feature type="domain" description="Tryptophan synthase beta chain-like PALP" evidence="12">
    <location>
        <begin position="58"/>
        <end position="379"/>
    </location>
</feature>
<dbReference type="Proteomes" id="UP000238325">
    <property type="component" value="Unassembled WGS sequence"/>
</dbReference>
<sequence length="392" mass="43019">MNYKNPDENGYYGEFGGAFIPEMLYPNVEELQKNYLEIIESEDFQTEYQDLLKNYVGRATPLYFAKNLSDKYRTQIYLKREDLNHTGAHKINNALGQVLLAKRLGKTRIIAETGAGQHGVATATACALLELECIVYMGEIDIQRQAPNVARMKMLGAEVVAATSGSKTLKDAVNEALRDWINNPVTTHYVIGSVVGPHPFPDLVARFQSIISKEIKEQLKEKIGRENPDYVIACVGGGSNAAGTFYHFVEEKEVKIIAAEAGGLGVNSGKSAATTFLGTLGVLHGSKSLVMQTEDGQVIEPHSISAGLDYPGIGPFHAHLFKEKRAEFFSINDDEALQCAFELTRLEGIIPALESSHALAVLDKKKFNATDVVVICLSGRGDKDMETYLKNL</sequence>
<keyword evidence="8 11" id="KW-0057">Aromatic amino acid biosynthesis</keyword>
<comment type="cofactor">
    <cofactor evidence="1 11">
        <name>pyridoxal 5'-phosphate</name>
        <dbReference type="ChEBI" id="CHEBI:597326"/>
    </cofactor>
</comment>
<evidence type="ECO:0000256" key="9">
    <source>
        <dbReference type="ARBA" id="ARBA00023239"/>
    </source>
</evidence>
<dbReference type="PANTHER" id="PTHR48077:SF3">
    <property type="entry name" value="TRYPTOPHAN SYNTHASE"/>
    <property type="match status" value="1"/>
</dbReference>